<dbReference type="EMBL" id="SJPS01000001">
    <property type="protein sequence ID" value="TWU29648.1"/>
    <property type="molecule type" value="Genomic_DNA"/>
</dbReference>
<protein>
    <submittedName>
        <fullName evidence="1">Uncharacterized protein</fullName>
    </submittedName>
</protein>
<dbReference type="AlphaFoldDB" id="A0A5C6CZ21"/>
<evidence type="ECO:0000313" key="2">
    <source>
        <dbReference type="Proteomes" id="UP000318437"/>
    </source>
</evidence>
<keyword evidence="2" id="KW-1185">Reference proteome</keyword>
<gene>
    <name evidence="1" type="ORF">Pla144_04270</name>
</gene>
<name>A0A5C6CZ21_9BACT</name>
<evidence type="ECO:0000313" key="1">
    <source>
        <dbReference type="EMBL" id="TWU29648.1"/>
    </source>
</evidence>
<organism evidence="1 2">
    <name type="scientific">Bythopirellula polymerisocia</name>
    <dbReference type="NCBI Taxonomy" id="2528003"/>
    <lineage>
        <taxon>Bacteria</taxon>
        <taxon>Pseudomonadati</taxon>
        <taxon>Planctomycetota</taxon>
        <taxon>Planctomycetia</taxon>
        <taxon>Pirellulales</taxon>
        <taxon>Lacipirellulaceae</taxon>
        <taxon>Bythopirellula</taxon>
    </lineage>
</organism>
<sequence>MKREMSESHENLNIDPKVPLHEKALELADSIDRFGDILLKQWNIEEWLRENPLANTLTSKDVADTLGRCFAWAESCVPHEEGVRFKKRINGFLDFVIKVEEQCQKRISTFTSEVGLSGQRLGGETVWKCTENQRIYLNLAVTHTSETLRVWANTMREKASETPPIPDGPLPGFRWGKNGEIIAEQLQPAVWKMLDHLWNVDCRVAAFDQLKQPIYDDSEHIADAGAFGSLRKKANAYFLKHEIPYKVSIKQASVILSPAD</sequence>
<reference evidence="1 2" key="1">
    <citation type="submission" date="2019-02" db="EMBL/GenBank/DDBJ databases">
        <title>Deep-cultivation of Planctomycetes and their phenomic and genomic characterization uncovers novel biology.</title>
        <authorList>
            <person name="Wiegand S."/>
            <person name="Jogler M."/>
            <person name="Boedeker C."/>
            <person name="Pinto D."/>
            <person name="Vollmers J."/>
            <person name="Rivas-Marin E."/>
            <person name="Kohn T."/>
            <person name="Peeters S.H."/>
            <person name="Heuer A."/>
            <person name="Rast P."/>
            <person name="Oberbeckmann S."/>
            <person name="Bunk B."/>
            <person name="Jeske O."/>
            <person name="Meyerdierks A."/>
            <person name="Storesund J.E."/>
            <person name="Kallscheuer N."/>
            <person name="Luecker S."/>
            <person name="Lage O.M."/>
            <person name="Pohl T."/>
            <person name="Merkel B.J."/>
            <person name="Hornburger P."/>
            <person name="Mueller R.-W."/>
            <person name="Bruemmer F."/>
            <person name="Labrenz M."/>
            <person name="Spormann A.M."/>
            <person name="Op Den Camp H."/>
            <person name="Overmann J."/>
            <person name="Amann R."/>
            <person name="Jetten M.S.M."/>
            <person name="Mascher T."/>
            <person name="Medema M.H."/>
            <person name="Devos D.P."/>
            <person name="Kaster A.-K."/>
            <person name="Ovreas L."/>
            <person name="Rohde M."/>
            <person name="Galperin M.Y."/>
            <person name="Jogler C."/>
        </authorList>
    </citation>
    <scope>NUCLEOTIDE SEQUENCE [LARGE SCALE GENOMIC DNA]</scope>
    <source>
        <strain evidence="1 2">Pla144</strain>
    </source>
</reference>
<dbReference type="Proteomes" id="UP000318437">
    <property type="component" value="Unassembled WGS sequence"/>
</dbReference>
<accession>A0A5C6CZ21</accession>
<proteinExistence type="predicted"/>
<comment type="caution">
    <text evidence="1">The sequence shown here is derived from an EMBL/GenBank/DDBJ whole genome shotgun (WGS) entry which is preliminary data.</text>
</comment>